<sequence length="15" mass="1764">MVICFWIIIPSKVKS</sequence>
<reference evidence="1" key="1">
    <citation type="submission" date="2018-02" db="EMBL/GenBank/DDBJ databases">
        <title>Rhizophora mucronata_Transcriptome.</title>
        <authorList>
            <person name="Meera S.P."/>
            <person name="Sreeshan A."/>
            <person name="Augustine A."/>
        </authorList>
    </citation>
    <scope>NUCLEOTIDE SEQUENCE</scope>
    <source>
        <tissue evidence="1">Leaf</tissue>
    </source>
</reference>
<name>A0A2P2PFP6_RHIMU</name>
<accession>A0A2P2PFP6</accession>
<proteinExistence type="predicted"/>
<dbReference type="EMBL" id="GGEC01073064">
    <property type="protein sequence ID" value="MBX53548.1"/>
    <property type="molecule type" value="Transcribed_RNA"/>
</dbReference>
<evidence type="ECO:0000313" key="1">
    <source>
        <dbReference type="EMBL" id="MBX53548.1"/>
    </source>
</evidence>
<organism evidence="1">
    <name type="scientific">Rhizophora mucronata</name>
    <name type="common">Asiatic mangrove</name>
    <dbReference type="NCBI Taxonomy" id="61149"/>
    <lineage>
        <taxon>Eukaryota</taxon>
        <taxon>Viridiplantae</taxon>
        <taxon>Streptophyta</taxon>
        <taxon>Embryophyta</taxon>
        <taxon>Tracheophyta</taxon>
        <taxon>Spermatophyta</taxon>
        <taxon>Magnoliopsida</taxon>
        <taxon>eudicotyledons</taxon>
        <taxon>Gunneridae</taxon>
        <taxon>Pentapetalae</taxon>
        <taxon>rosids</taxon>
        <taxon>fabids</taxon>
        <taxon>Malpighiales</taxon>
        <taxon>Rhizophoraceae</taxon>
        <taxon>Rhizophora</taxon>
    </lineage>
</organism>
<protein>
    <submittedName>
        <fullName evidence="1">Uncharacterized protein</fullName>
    </submittedName>
</protein>